<feature type="chain" id="PRO_5038561932" description="beta-N-acetylhexosaminidase" evidence="6">
    <location>
        <begin position="23"/>
        <end position="612"/>
    </location>
</feature>
<keyword evidence="6" id="KW-0732">Signal</keyword>
<dbReference type="InterPro" id="IPR050226">
    <property type="entry name" value="NagZ_Beta-hexosaminidase"/>
</dbReference>
<gene>
    <name evidence="8" type="ORF">E7272_11730</name>
</gene>
<evidence type="ECO:0000313" key="9">
    <source>
        <dbReference type="Proteomes" id="UP000766246"/>
    </source>
</evidence>
<comment type="similarity">
    <text evidence="2">Belongs to the glycosyl hydrolase 3 family.</text>
</comment>
<dbReference type="Gene3D" id="3.20.20.300">
    <property type="entry name" value="Glycoside hydrolase, family 3, N-terminal domain"/>
    <property type="match status" value="1"/>
</dbReference>
<dbReference type="Gene3D" id="3.40.50.1700">
    <property type="entry name" value="Glycoside hydrolase family 3 C-terminal domain"/>
    <property type="match status" value="1"/>
</dbReference>
<dbReference type="GO" id="GO:0005975">
    <property type="term" value="P:carbohydrate metabolic process"/>
    <property type="evidence" value="ECO:0007669"/>
    <property type="project" value="InterPro"/>
</dbReference>
<dbReference type="PRINTS" id="PR00133">
    <property type="entry name" value="GLHYDRLASE3"/>
</dbReference>
<protein>
    <recommendedName>
        <fullName evidence="3">beta-N-acetylhexosaminidase</fullName>
        <ecNumber evidence="3">3.2.1.52</ecNumber>
    </recommendedName>
</protein>
<reference evidence="8" key="1">
    <citation type="submission" date="2019-04" db="EMBL/GenBank/DDBJ databases">
        <title>Evolution of Biomass-Degrading Anaerobic Consortia Revealed by Metagenomics.</title>
        <authorList>
            <person name="Peng X."/>
        </authorList>
    </citation>
    <scope>NUCLEOTIDE SEQUENCE</scope>
    <source>
        <strain evidence="8">SIG311</strain>
    </source>
</reference>
<dbReference type="EMBL" id="SVER01000035">
    <property type="protein sequence ID" value="MBE5920494.1"/>
    <property type="molecule type" value="Genomic_DNA"/>
</dbReference>
<comment type="catalytic activity">
    <reaction evidence="1">
        <text>Hydrolysis of terminal non-reducing N-acetyl-D-hexosamine residues in N-acetyl-beta-D-hexosaminides.</text>
        <dbReference type="EC" id="3.2.1.52"/>
    </reaction>
</comment>
<evidence type="ECO:0000256" key="6">
    <source>
        <dbReference type="SAM" id="SignalP"/>
    </source>
</evidence>
<feature type="domain" description="Glycoside hydrolase family 3 N-terminal" evidence="7">
    <location>
        <begin position="42"/>
        <end position="391"/>
    </location>
</feature>
<dbReference type="InterPro" id="IPR017853">
    <property type="entry name" value="GH"/>
</dbReference>
<dbReference type="PROSITE" id="PS00775">
    <property type="entry name" value="GLYCOSYL_HYDROL_F3"/>
    <property type="match status" value="1"/>
</dbReference>
<dbReference type="Pfam" id="PF00933">
    <property type="entry name" value="Glyco_hydro_3"/>
    <property type="match status" value="1"/>
</dbReference>
<dbReference type="InterPro" id="IPR001764">
    <property type="entry name" value="Glyco_hydro_3_N"/>
</dbReference>
<feature type="signal peptide" evidence="6">
    <location>
        <begin position="1"/>
        <end position="22"/>
    </location>
</feature>
<accession>A0A927UDT1</accession>
<evidence type="ECO:0000259" key="7">
    <source>
        <dbReference type="Pfam" id="PF00933"/>
    </source>
</evidence>
<dbReference type="PANTHER" id="PTHR30480">
    <property type="entry name" value="BETA-HEXOSAMINIDASE-RELATED"/>
    <property type="match status" value="1"/>
</dbReference>
<comment type="caution">
    <text evidence="8">The sequence shown here is derived from an EMBL/GenBank/DDBJ whole genome shotgun (WGS) entry which is preliminary data.</text>
</comment>
<keyword evidence="5" id="KW-0326">Glycosidase</keyword>
<name>A0A927UDT1_9FIRM</name>
<dbReference type="Proteomes" id="UP000766246">
    <property type="component" value="Unassembled WGS sequence"/>
</dbReference>
<evidence type="ECO:0000256" key="5">
    <source>
        <dbReference type="ARBA" id="ARBA00023295"/>
    </source>
</evidence>
<sequence>MIKKKFSLFMAMCMILSTLVFCVSPLTAKADDRIKDMVENMTTQEKVAQMLMPSFRYWGEGDKKEGVTEINDAIRATLNKYSFGGVIVFAQNCQNAKQTTALINSMQKANLAGGAQSALLVSIDQEGGYITRLNTGTAMPGNMAIGATGDTENAYRAANIIGNELAVQGINVDFAPVMDVNNNPANPIIGVRSFSDDPYVVEKFGAKYIEGLHNNGVMAALKHFPGHGDTNTDSHTGLPTIDKTYDELKKMELIPFAGVAKNADFIMTAHIQYPKIESQTYISKSTGEEIYLPATLSKTILTDILRNDMGFSGVVVTDAMDMAAISEHFNKMDSTRLAINAGTDMILMPVDLSTPAGLINLDKYIDGVVEQVNTGAISAARVDESVYRILKMKAKYGLMHDDSLNVMKKASRITSSEVLAQATVGSKAHHDVEWDIAVDAITAVKNDNAFPITSDKKVVVLYPAENQANSILYGMEKLKNSKININSDNIVAVCTKDMAEDGVLSAIDGADVVIMISANYSADFKNQDLANKVVAKTHERGKKFILLSAHLPYDVSMCPEADGIIACYCGKGMTELPTGKSDSKQYNPNIPAAIYTLFGGSNPTGKLPVKIN</sequence>
<evidence type="ECO:0000256" key="4">
    <source>
        <dbReference type="ARBA" id="ARBA00022801"/>
    </source>
</evidence>
<evidence type="ECO:0000313" key="8">
    <source>
        <dbReference type="EMBL" id="MBE5920494.1"/>
    </source>
</evidence>
<dbReference type="PANTHER" id="PTHR30480:SF13">
    <property type="entry name" value="BETA-HEXOSAMINIDASE"/>
    <property type="match status" value="1"/>
</dbReference>
<dbReference type="SUPFAM" id="SSF51445">
    <property type="entry name" value="(Trans)glycosidases"/>
    <property type="match status" value="1"/>
</dbReference>
<dbReference type="GO" id="GO:0009254">
    <property type="term" value="P:peptidoglycan turnover"/>
    <property type="evidence" value="ECO:0007669"/>
    <property type="project" value="TreeGrafter"/>
</dbReference>
<proteinExistence type="inferred from homology"/>
<organism evidence="8 9">
    <name type="scientific">Pseudobutyrivibrio ruminis</name>
    <dbReference type="NCBI Taxonomy" id="46206"/>
    <lineage>
        <taxon>Bacteria</taxon>
        <taxon>Bacillati</taxon>
        <taxon>Bacillota</taxon>
        <taxon>Clostridia</taxon>
        <taxon>Lachnospirales</taxon>
        <taxon>Lachnospiraceae</taxon>
        <taxon>Pseudobutyrivibrio</taxon>
    </lineage>
</organism>
<dbReference type="AlphaFoldDB" id="A0A927UDT1"/>
<keyword evidence="4" id="KW-0378">Hydrolase</keyword>
<dbReference type="GO" id="GO:0004563">
    <property type="term" value="F:beta-N-acetylhexosaminidase activity"/>
    <property type="evidence" value="ECO:0007669"/>
    <property type="project" value="UniProtKB-EC"/>
</dbReference>
<evidence type="ECO:0000256" key="1">
    <source>
        <dbReference type="ARBA" id="ARBA00001231"/>
    </source>
</evidence>
<evidence type="ECO:0000256" key="2">
    <source>
        <dbReference type="ARBA" id="ARBA00005336"/>
    </source>
</evidence>
<evidence type="ECO:0000256" key="3">
    <source>
        <dbReference type="ARBA" id="ARBA00012663"/>
    </source>
</evidence>
<dbReference type="EC" id="3.2.1.52" evidence="3"/>
<dbReference type="InterPro" id="IPR036962">
    <property type="entry name" value="Glyco_hydro_3_N_sf"/>
</dbReference>
<dbReference type="InterPro" id="IPR036881">
    <property type="entry name" value="Glyco_hydro_3_C_sf"/>
</dbReference>
<dbReference type="InterPro" id="IPR019800">
    <property type="entry name" value="Glyco_hydro_3_AS"/>
</dbReference>